<evidence type="ECO:0000313" key="9">
    <source>
        <dbReference type="EMBL" id="VAW17066.1"/>
    </source>
</evidence>
<sequence length="380" mass="40459">MDAVKMSSPLDGYKRLTIKIGSSLLIDAQTGRLRQEWLNSLATDIASLREQNKEIIVVSSGAILLGRRLLGITTKTLPLSKIQATASVGQVALAQAWRTALDPHNITIGQILLTPNITEERQYYINARATISTLISFGSVPIINENDSVATAEIRYGDNDRLSARVASMLGADCLILLSDVDGLYTAPPETNKNARHLARVETINADIERMARGPASFLARGGMVTKIEAAKIATQSGTAMIITMGNDHHPLKQLSNGARHTIFSASQSPAAARKRWILATLDIAGTISVDHGAAQALLSGKSLLPIGVVKVTGDFLRGDAVSIVGPDNKEIARGLAGMNKDDAKQALGKKSPAIVGMFGNTSRTEMVHADNLVLLSSPD</sequence>
<evidence type="ECO:0000259" key="8">
    <source>
        <dbReference type="SMART" id="SM00359"/>
    </source>
</evidence>
<dbReference type="SMART" id="SM00359">
    <property type="entry name" value="PUA"/>
    <property type="match status" value="1"/>
</dbReference>
<keyword evidence="1" id="KW-0963">Cytoplasm</keyword>
<dbReference type="PRINTS" id="PR00474">
    <property type="entry name" value="GLU5KINASE"/>
</dbReference>
<keyword evidence="4 9" id="KW-0808">Transferase</keyword>
<dbReference type="PANTHER" id="PTHR43654:SF1">
    <property type="entry name" value="ISOPENTENYL PHOSPHATE KINASE"/>
    <property type="match status" value="1"/>
</dbReference>
<dbReference type="GO" id="GO:0008652">
    <property type="term" value="P:amino acid biosynthetic process"/>
    <property type="evidence" value="ECO:0007669"/>
    <property type="project" value="UniProtKB-KW"/>
</dbReference>
<dbReference type="EC" id="2.7.2.11" evidence="9"/>
<evidence type="ECO:0000256" key="2">
    <source>
        <dbReference type="ARBA" id="ARBA00022605"/>
    </source>
</evidence>
<dbReference type="Gene3D" id="3.40.1160.10">
    <property type="entry name" value="Acetylglutamate kinase-like"/>
    <property type="match status" value="1"/>
</dbReference>
<accession>A0A3B0UC38</accession>
<dbReference type="PANTHER" id="PTHR43654">
    <property type="entry name" value="GLUTAMATE 5-KINASE"/>
    <property type="match status" value="1"/>
</dbReference>
<dbReference type="InterPro" id="IPR036974">
    <property type="entry name" value="PUA_sf"/>
</dbReference>
<dbReference type="InterPro" id="IPR001048">
    <property type="entry name" value="Asp/Glu/Uridylate_kinase"/>
</dbReference>
<dbReference type="InterPro" id="IPR015947">
    <property type="entry name" value="PUA-like_sf"/>
</dbReference>
<dbReference type="CDD" id="cd04242">
    <property type="entry name" value="AAK_G5K_ProB"/>
    <property type="match status" value="1"/>
</dbReference>
<dbReference type="InterPro" id="IPR005715">
    <property type="entry name" value="Glu_5kinase/COase_Synthase"/>
</dbReference>
<evidence type="ECO:0000256" key="6">
    <source>
        <dbReference type="ARBA" id="ARBA00022777"/>
    </source>
</evidence>
<keyword evidence="2" id="KW-0028">Amino-acid biosynthesis</keyword>
<dbReference type="InterPro" id="IPR011529">
    <property type="entry name" value="Glu_5kinase"/>
</dbReference>
<dbReference type="InterPro" id="IPR041739">
    <property type="entry name" value="G5K_ProB"/>
</dbReference>
<dbReference type="EMBL" id="UOEO01000063">
    <property type="protein sequence ID" value="VAW17066.1"/>
    <property type="molecule type" value="Genomic_DNA"/>
</dbReference>
<proteinExistence type="inferred from homology"/>
<name>A0A3B0UC38_9ZZZZ</name>
<protein>
    <submittedName>
        <fullName evidence="9">Glutamate 5-kinase / RNA-binding C-terminal domain PUA</fullName>
        <ecNumber evidence="9">2.7.2.11</ecNumber>
    </submittedName>
</protein>
<keyword evidence="7" id="KW-0067">ATP-binding</keyword>
<dbReference type="Pfam" id="PF00696">
    <property type="entry name" value="AA_kinase"/>
    <property type="match status" value="1"/>
</dbReference>
<feature type="domain" description="PUA" evidence="8">
    <location>
        <begin position="286"/>
        <end position="368"/>
    </location>
</feature>
<evidence type="ECO:0000256" key="4">
    <source>
        <dbReference type="ARBA" id="ARBA00022679"/>
    </source>
</evidence>
<dbReference type="CDD" id="cd21157">
    <property type="entry name" value="PUA_G5K"/>
    <property type="match status" value="1"/>
</dbReference>
<dbReference type="PIRSF" id="PIRSF000729">
    <property type="entry name" value="GK"/>
    <property type="match status" value="1"/>
</dbReference>
<dbReference type="AlphaFoldDB" id="A0A3B0UC38"/>
<dbReference type="GO" id="GO:0003723">
    <property type="term" value="F:RNA binding"/>
    <property type="evidence" value="ECO:0007669"/>
    <property type="project" value="InterPro"/>
</dbReference>
<evidence type="ECO:0000256" key="3">
    <source>
        <dbReference type="ARBA" id="ARBA00022650"/>
    </source>
</evidence>
<evidence type="ECO:0000256" key="1">
    <source>
        <dbReference type="ARBA" id="ARBA00022490"/>
    </source>
</evidence>
<reference evidence="9" key="1">
    <citation type="submission" date="2018-06" db="EMBL/GenBank/DDBJ databases">
        <authorList>
            <person name="Zhirakovskaya E."/>
        </authorList>
    </citation>
    <scope>NUCLEOTIDE SEQUENCE</scope>
</reference>
<dbReference type="GO" id="GO:0005524">
    <property type="term" value="F:ATP binding"/>
    <property type="evidence" value="ECO:0007669"/>
    <property type="project" value="UniProtKB-KW"/>
</dbReference>
<dbReference type="NCBIfam" id="TIGR01027">
    <property type="entry name" value="proB"/>
    <property type="match status" value="1"/>
</dbReference>
<dbReference type="FunFam" id="3.40.1160.10:FF:000018">
    <property type="entry name" value="Glutamate 5-kinase"/>
    <property type="match status" value="1"/>
</dbReference>
<evidence type="ECO:0000256" key="7">
    <source>
        <dbReference type="ARBA" id="ARBA00022840"/>
    </source>
</evidence>
<dbReference type="PROSITE" id="PS00902">
    <property type="entry name" value="GLUTAMATE_5_KINASE"/>
    <property type="match status" value="1"/>
</dbReference>
<dbReference type="SUPFAM" id="SSF88697">
    <property type="entry name" value="PUA domain-like"/>
    <property type="match status" value="1"/>
</dbReference>
<dbReference type="SUPFAM" id="SSF53633">
    <property type="entry name" value="Carbamate kinase-like"/>
    <property type="match status" value="1"/>
</dbReference>
<keyword evidence="5" id="KW-0547">Nucleotide-binding</keyword>
<keyword evidence="6 9" id="KW-0418">Kinase</keyword>
<keyword evidence="3" id="KW-0641">Proline biosynthesis</keyword>
<dbReference type="InterPro" id="IPR036393">
    <property type="entry name" value="AceGlu_kinase-like_sf"/>
</dbReference>
<dbReference type="InterPro" id="IPR002478">
    <property type="entry name" value="PUA"/>
</dbReference>
<dbReference type="GO" id="GO:0005829">
    <property type="term" value="C:cytosol"/>
    <property type="evidence" value="ECO:0007669"/>
    <property type="project" value="TreeGrafter"/>
</dbReference>
<dbReference type="PROSITE" id="PS50890">
    <property type="entry name" value="PUA"/>
    <property type="match status" value="1"/>
</dbReference>
<dbReference type="Gene3D" id="2.30.130.10">
    <property type="entry name" value="PUA domain"/>
    <property type="match status" value="1"/>
</dbReference>
<dbReference type="InterPro" id="IPR019797">
    <property type="entry name" value="Glutamate_5-kinase_CS"/>
</dbReference>
<evidence type="ECO:0000256" key="5">
    <source>
        <dbReference type="ARBA" id="ARBA00022741"/>
    </source>
</evidence>
<dbReference type="HAMAP" id="MF_00456">
    <property type="entry name" value="ProB"/>
    <property type="match status" value="1"/>
</dbReference>
<organism evidence="9">
    <name type="scientific">hydrothermal vent metagenome</name>
    <dbReference type="NCBI Taxonomy" id="652676"/>
    <lineage>
        <taxon>unclassified sequences</taxon>
        <taxon>metagenomes</taxon>
        <taxon>ecological metagenomes</taxon>
    </lineage>
</organism>
<dbReference type="Pfam" id="PF01472">
    <property type="entry name" value="PUA"/>
    <property type="match status" value="1"/>
</dbReference>
<gene>
    <name evidence="9" type="ORF">MNBD_ALPHA12-393</name>
</gene>
<dbReference type="GO" id="GO:0004349">
    <property type="term" value="F:glutamate 5-kinase activity"/>
    <property type="evidence" value="ECO:0007669"/>
    <property type="project" value="UniProtKB-EC"/>
</dbReference>
<dbReference type="InterPro" id="IPR001057">
    <property type="entry name" value="Glu/AcGlu_kinase"/>
</dbReference>